<evidence type="ECO:0000259" key="1">
    <source>
        <dbReference type="Pfam" id="PF01909"/>
    </source>
</evidence>
<sequence length="107" mass="12125">MVEKSVIASVKNYLKELEKIGSPAQFGVLFGSFAQNAQDQWSDIDLMVISPVYDEEYGREEVNILWRAAARVDSRIEPVPIGSKRWMTDDESPIIEAARRQGVRIDP</sequence>
<reference evidence="2" key="1">
    <citation type="submission" date="2019-01" db="EMBL/GenBank/DDBJ databases">
        <authorList>
            <consortium name="Genoscope - CEA"/>
            <person name="William W."/>
        </authorList>
    </citation>
    <scope>NUCLEOTIDE SEQUENCE</scope>
    <source>
        <strain evidence="2">CR-1</strain>
    </source>
</reference>
<dbReference type="InterPro" id="IPR043519">
    <property type="entry name" value="NT_sf"/>
</dbReference>
<dbReference type="InterPro" id="IPR002934">
    <property type="entry name" value="Polymerase_NTP_transf_dom"/>
</dbReference>
<dbReference type="AlphaFoldDB" id="A0A484HEF4"/>
<organism evidence="2">
    <name type="scientific">uncultured Desulfobacteraceae bacterium</name>
    <dbReference type="NCBI Taxonomy" id="218296"/>
    <lineage>
        <taxon>Bacteria</taxon>
        <taxon>Pseudomonadati</taxon>
        <taxon>Thermodesulfobacteriota</taxon>
        <taxon>Desulfobacteria</taxon>
        <taxon>Desulfobacterales</taxon>
        <taxon>Desulfobacteraceae</taxon>
        <taxon>environmental samples</taxon>
    </lineage>
</organism>
<feature type="domain" description="Polymerase nucleotidyl transferase" evidence="1">
    <location>
        <begin position="12"/>
        <end position="63"/>
    </location>
</feature>
<dbReference type="GO" id="GO:0016779">
    <property type="term" value="F:nucleotidyltransferase activity"/>
    <property type="evidence" value="ECO:0007669"/>
    <property type="project" value="InterPro"/>
</dbReference>
<gene>
    <name evidence="2" type="ORF">EPICR_20083</name>
</gene>
<dbReference type="CDD" id="cd05403">
    <property type="entry name" value="NT_KNTase_like"/>
    <property type="match status" value="1"/>
</dbReference>
<dbReference type="SUPFAM" id="SSF81301">
    <property type="entry name" value="Nucleotidyltransferase"/>
    <property type="match status" value="1"/>
</dbReference>
<evidence type="ECO:0000313" key="2">
    <source>
        <dbReference type="EMBL" id="VEN73618.1"/>
    </source>
</evidence>
<dbReference type="EMBL" id="CAACVI010000012">
    <property type="protein sequence ID" value="VEN73618.1"/>
    <property type="molecule type" value="Genomic_DNA"/>
</dbReference>
<protein>
    <recommendedName>
        <fullName evidence="1">Polymerase nucleotidyl transferase domain-containing protein</fullName>
    </recommendedName>
</protein>
<accession>A0A484HEF4</accession>
<name>A0A484HEF4_9BACT</name>
<dbReference type="Pfam" id="PF01909">
    <property type="entry name" value="NTP_transf_2"/>
    <property type="match status" value="1"/>
</dbReference>
<dbReference type="Gene3D" id="3.30.460.10">
    <property type="entry name" value="Beta Polymerase, domain 2"/>
    <property type="match status" value="1"/>
</dbReference>
<proteinExistence type="predicted"/>